<sequence length="964" mass="103808">MPYAEPTTPSPLPSPAKETPFHFHRKGHTTPPRHIEDVESGPSTATGPMPGIPRRSSSHSGSSTPRRAMLDNLSRATQAIHNSFPASRPMEGLPRRSPSSGPSSMPSVSGLPPAEGSSLGLKLHGSPVKSPLIHRGTRDLTASTSTVDSSLPSTPSDENPSHPVEVNSYTKDGQASVPFPSFDPDFKPPPRSHPRGLLSPNTRPVLNSHRRASAGHMRGGQGTTGSLQIPFTASTSDLNTGSAPMSPRPASMIRKKSGEVVKPSLKQRSMSTPDLTRQGDTSPTDEADGTRGFGEERSKSVRFADASEGDAKALESVVLFLREQKVTAVGKAADPDNAQFTDTETERDTDADAADFVQFRTRRNAAARAQDDGQIQLEGGSRIPRKRTDFSPDARGSLAGENVILERVELQSNLGPLSLRGSALVRNVSFQKWVAVRFTLDHWQTVSEVSGTHVCHIPAATSCDEGWDRFSFTIKLDDYKRKLDERQLILCIHYSVDGHDWWDSNDGMNYNFTFKKPVARRPTRMSTPPSLGAAYVRSIDSEENAPIPGLRRNNGPPPSSQINKAFGAPSTGPSNWVYPKLNQRLNVSTNLPSRPDSPAQTPPPNSFKAPAPPSAQTHLTLAKYCAPSPPQSPPKESSPIVPNVDLHIATAEIQRRASMNVMAGNYATLSPPEDMGHERRSSWNGQNNSWDSFSQAMDKNAEGLNPKADGDATPVAHASRSPNVGAEEQVETPEHKPLTLKRSTGDLRKLMRDAEESDTGLMTPPSSNLSSPPTPLHANLPPIPMSPAPSTSTGESSPVETMSNESTPDLSGGPIEVNSGGRGRFGDGNQKMTSQSYQDFLDKFCFFQSPKSTPNELEPKHSRPNHISISGNNSPGGFPFYGNNGHNSPRNTPTPTRQYQTAQDAFNFSADATPRPSVAAPGRPAQGSPNPANQSTASFHPSSANARLWNQQMRGNTASPSMIA</sequence>
<evidence type="ECO:0000313" key="4">
    <source>
        <dbReference type="Proteomes" id="UP000092666"/>
    </source>
</evidence>
<feature type="compositionally biased region" description="Polar residues" evidence="1">
    <location>
        <begin position="140"/>
        <end position="158"/>
    </location>
</feature>
<accession>A0A1B9H1H7</accession>
<feature type="compositionally biased region" description="Pro residues" evidence="1">
    <location>
        <begin position="600"/>
        <end position="613"/>
    </location>
</feature>
<reference evidence="3 4" key="1">
    <citation type="submission" date="2013-07" db="EMBL/GenBank/DDBJ databases">
        <title>The Genome Sequence of Cryptococcus heveanensis BCC8398.</title>
        <authorList>
            <consortium name="The Broad Institute Genome Sequencing Platform"/>
            <person name="Cuomo C."/>
            <person name="Litvintseva A."/>
            <person name="Chen Y."/>
            <person name="Heitman J."/>
            <person name="Sun S."/>
            <person name="Springer D."/>
            <person name="Dromer F."/>
            <person name="Young S.K."/>
            <person name="Zeng Q."/>
            <person name="Gargeya S."/>
            <person name="Fitzgerald M."/>
            <person name="Abouelleil A."/>
            <person name="Alvarado L."/>
            <person name="Berlin A.M."/>
            <person name="Chapman S.B."/>
            <person name="Dewar J."/>
            <person name="Goldberg J."/>
            <person name="Griggs A."/>
            <person name="Gujja S."/>
            <person name="Hansen M."/>
            <person name="Howarth C."/>
            <person name="Imamovic A."/>
            <person name="Larimer J."/>
            <person name="McCowan C."/>
            <person name="Murphy C."/>
            <person name="Pearson M."/>
            <person name="Priest M."/>
            <person name="Roberts A."/>
            <person name="Saif S."/>
            <person name="Shea T."/>
            <person name="Sykes S."/>
            <person name="Wortman J."/>
            <person name="Nusbaum C."/>
            <person name="Birren B."/>
        </authorList>
    </citation>
    <scope>NUCLEOTIDE SEQUENCE [LARGE SCALE GENOMIC DNA]</scope>
    <source>
        <strain evidence="3 4">BCC8398</strain>
    </source>
</reference>
<dbReference type="Proteomes" id="UP000092666">
    <property type="component" value="Unassembled WGS sequence"/>
</dbReference>
<dbReference type="InterPro" id="IPR050782">
    <property type="entry name" value="PP1_regulatory_subunit_3"/>
</dbReference>
<dbReference type="GO" id="GO:2001069">
    <property type="term" value="F:glycogen binding"/>
    <property type="evidence" value="ECO:0007669"/>
    <property type="project" value="TreeGrafter"/>
</dbReference>
<evidence type="ECO:0000256" key="1">
    <source>
        <dbReference type="SAM" id="MobiDB-lite"/>
    </source>
</evidence>
<evidence type="ECO:0000313" key="3">
    <source>
        <dbReference type="EMBL" id="OCF37104.1"/>
    </source>
</evidence>
<dbReference type="STRING" id="1296120.A0A1B9H1H7"/>
<organism evidence="3 4">
    <name type="scientific">Kwoniella heveanensis BCC8398</name>
    <dbReference type="NCBI Taxonomy" id="1296120"/>
    <lineage>
        <taxon>Eukaryota</taxon>
        <taxon>Fungi</taxon>
        <taxon>Dikarya</taxon>
        <taxon>Basidiomycota</taxon>
        <taxon>Agaricomycotina</taxon>
        <taxon>Tremellomycetes</taxon>
        <taxon>Tremellales</taxon>
        <taxon>Cryptococcaceae</taxon>
        <taxon>Kwoniella</taxon>
    </lineage>
</organism>
<proteinExistence type="predicted"/>
<feature type="compositionally biased region" description="Polar residues" evidence="1">
    <location>
        <begin position="927"/>
        <end position="964"/>
    </location>
</feature>
<name>A0A1B9H1H7_9TREE</name>
<feature type="compositionally biased region" description="Low complexity" evidence="1">
    <location>
        <begin position="95"/>
        <end position="113"/>
    </location>
</feature>
<feature type="region of interest" description="Disordered" evidence="1">
    <location>
        <begin position="670"/>
        <end position="832"/>
    </location>
</feature>
<keyword evidence="4" id="KW-1185">Reference proteome</keyword>
<feature type="compositionally biased region" description="Basic and acidic residues" evidence="1">
    <location>
        <begin position="732"/>
        <end position="754"/>
    </location>
</feature>
<gene>
    <name evidence="3" type="ORF">I316_01009</name>
</gene>
<dbReference type="PROSITE" id="PS51159">
    <property type="entry name" value="CBM21"/>
    <property type="match status" value="1"/>
</dbReference>
<dbReference type="PANTHER" id="PTHR12307">
    <property type="entry name" value="PROTEIN PHOSPHATASE 1 REGULATORY SUBUNIT"/>
    <property type="match status" value="1"/>
</dbReference>
<feature type="compositionally biased region" description="Low complexity" evidence="1">
    <location>
        <begin position="54"/>
        <end position="67"/>
    </location>
</feature>
<dbReference type="GO" id="GO:0000164">
    <property type="term" value="C:protein phosphatase type 1 complex"/>
    <property type="evidence" value="ECO:0007669"/>
    <property type="project" value="TreeGrafter"/>
</dbReference>
<feature type="compositionally biased region" description="Polar residues" evidence="1">
    <location>
        <begin position="74"/>
        <end position="85"/>
    </location>
</feature>
<feature type="compositionally biased region" description="Polar residues" evidence="1">
    <location>
        <begin position="682"/>
        <end position="697"/>
    </location>
</feature>
<dbReference type="OrthoDB" id="1881at2759"/>
<evidence type="ECO:0000259" key="2">
    <source>
        <dbReference type="PROSITE" id="PS51159"/>
    </source>
</evidence>
<dbReference type="GO" id="GO:0008157">
    <property type="term" value="F:protein phosphatase 1 binding"/>
    <property type="evidence" value="ECO:0007669"/>
    <property type="project" value="TreeGrafter"/>
</dbReference>
<feature type="compositionally biased region" description="Polar residues" evidence="1">
    <location>
        <begin position="266"/>
        <end position="284"/>
    </location>
</feature>
<feature type="region of interest" description="Disordered" evidence="1">
    <location>
        <begin position="1"/>
        <end position="307"/>
    </location>
</feature>
<feature type="compositionally biased region" description="Polar residues" evidence="1">
    <location>
        <begin position="583"/>
        <end position="592"/>
    </location>
</feature>
<dbReference type="InterPro" id="IPR038175">
    <property type="entry name" value="CBM21_dom_sf"/>
</dbReference>
<dbReference type="InterPro" id="IPR005036">
    <property type="entry name" value="CBM21_dom"/>
</dbReference>
<feature type="domain" description="CBM21" evidence="2">
    <location>
        <begin position="395"/>
        <end position="513"/>
    </location>
</feature>
<reference evidence="4" key="2">
    <citation type="submission" date="2013-12" db="EMBL/GenBank/DDBJ databases">
        <title>Evolution of pathogenesis and genome organization in the Tremellales.</title>
        <authorList>
            <person name="Cuomo C."/>
            <person name="Litvintseva A."/>
            <person name="Heitman J."/>
            <person name="Chen Y."/>
            <person name="Sun S."/>
            <person name="Springer D."/>
            <person name="Dromer F."/>
            <person name="Young S."/>
            <person name="Zeng Q."/>
            <person name="Chapman S."/>
            <person name="Gujja S."/>
            <person name="Saif S."/>
            <person name="Birren B."/>
        </authorList>
    </citation>
    <scope>NUCLEOTIDE SEQUENCE [LARGE SCALE GENOMIC DNA]</scope>
    <source>
        <strain evidence="4">BCC8398</strain>
    </source>
</reference>
<protein>
    <recommendedName>
        <fullName evidence="2">CBM21 domain-containing protein</fullName>
    </recommendedName>
</protein>
<feature type="compositionally biased region" description="Polar residues" evidence="1">
    <location>
        <begin position="788"/>
        <end position="809"/>
    </location>
</feature>
<feature type="region of interest" description="Disordered" evidence="1">
    <location>
        <begin position="909"/>
        <end position="964"/>
    </location>
</feature>
<dbReference type="Pfam" id="PF03370">
    <property type="entry name" value="CBM_21"/>
    <property type="match status" value="1"/>
</dbReference>
<dbReference type="PANTHER" id="PTHR12307:SF36">
    <property type="entry name" value="GLYCOGEN-BINDING SUBUNIT 76A"/>
    <property type="match status" value="1"/>
</dbReference>
<dbReference type="GO" id="GO:0005979">
    <property type="term" value="P:regulation of glycogen biosynthetic process"/>
    <property type="evidence" value="ECO:0007669"/>
    <property type="project" value="TreeGrafter"/>
</dbReference>
<dbReference type="EMBL" id="KI669493">
    <property type="protein sequence ID" value="OCF37104.1"/>
    <property type="molecule type" value="Genomic_DNA"/>
</dbReference>
<feature type="compositionally biased region" description="Polar residues" evidence="1">
    <location>
        <begin position="224"/>
        <end position="243"/>
    </location>
</feature>
<dbReference type="Gene3D" id="2.60.40.2440">
    <property type="entry name" value="Carbohydrate binding type-21 domain"/>
    <property type="match status" value="1"/>
</dbReference>
<feature type="region of interest" description="Disordered" evidence="1">
    <location>
        <begin position="544"/>
        <end position="615"/>
    </location>
</feature>
<dbReference type="AlphaFoldDB" id="A0A1B9H1H7"/>